<dbReference type="Proteomes" id="UP000000653">
    <property type="component" value="Chromosome"/>
</dbReference>
<dbReference type="SMART" id="SM00342">
    <property type="entry name" value="HTH_ARAC"/>
    <property type="match status" value="1"/>
</dbReference>
<name>A0A0H2ZEV1_PSEAB</name>
<evidence type="ECO:0000313" key="7">
    <source>
        <dbReference type="EMBL" id="ABJ13005.1"/>
    </source>
</evidence>
<dbReference type="Pfam" id="PF12833">
    <property type="entry name" value="HTH_18"/>
    <property type="match status" value="1"/>
</dbReference>
<dbReference type="AlphaFoldDB" id="A0A0H2ZEV1"/>
<keyword evidence="3" id="KW-0238">DNA-binding</keyword>
<evidence type="ECO:0000256" key="1">
    <source>
        <dbReference type="ARBA" id="ARBA00004496"/>
    </source>
</evidence>
<evidence type="ECO:0000259" key="6">
    <source>
        <dbReference type="PROSITE" id="PS01124"/>
    </source>
</evidence>
<feature type="domain" description="HTH araC/xylS-type" evidence="6">
    <location>
        <begin position="215"/>
        <end position="313"/>
    </location>
</feature>
<dbReference type="Gene3D" id="1.10.10.60">
    <property type="entry name" value="Homeodomain-like"/>
    <property type="match status" value="2"/>
</dbReference>
<dbReference type="PRINTS" id="PR00032">
    <property type="entry name" value="HTHARAC"/>
</dbReference>
<dbReference type="PANTHER" id="PTHR46796">
    <property type="entry name" value="HTH-TYPE TRANSCRIPTIONAL ACTIVATOR RHAS-RELATED"/>
    <property type="match status" value="1"/>
</dbReference>
<evidence type="ECO:0000313" key="8">
    <source>
        <dbReference type="Proteomes" id="UP000000653"/>
    </source>
</evidence>
<comment type="subcellular location">
    <subcellularLocation>
        <location evidence="1">Cytoplasm</location>
    </subcellularLocation>
</comment>
<keyword evidence="4" id="KW-0804">Transcription</keyword>
<dbReference type="GO" id="GO:0003700">
    <property type="term" value="F:DNA-binding transcription factor activity"/>
    <property type="evidence" value="ECO:0007669"/>
    <property type="project" value="InterPro"/>
</dbReference>
<dbReference type="InterPro" id="IPR020449">
    <property type="entry name" value="Tscrpt_reg_AraC-type_HTH"/>
</dbReference>
<dbReference type="GO" id="GO:0009893">
    <property type="term" value="P:positive regulation of metabolic process"/>
    <property type="evidence" value="ECO:0007669"/>
    <property type="project" value="UniProtKB-ARBA"/>
</dbReference>
<protein>
    <recommendedName>
        <fullName evidence="6">HTH araC/xylS-type domain-containing protein</fullName>
    </recommendedName>
</protein>
<proteinExistence type="predicted"/>
<dbReference type="SUPFAM" id="SSF46689">
    <property type="entry name" value="Homeodomain-like"/>
    <property type="match status" value="2"/>
</dbReference>
<dbReference type="InterPro" id="IPR009057">
    <property type="entry name" value="Homeodomain-like_sf"/>
</dbReference>
<evidence type="ECO:0000256" key="2">
    <source>
        <dbReference type="ARBA" id="ARBA00023015"/>
    </source>
</evidence>
<dbReference type="KEGG" id="pau:PA14_15650"/>
<evidence type="ECO:0000256" key="3">
    <source>
        <dbReference type="ARBA" id="ARBA00023125"/>
    </source>
</evidence>
<evidence type="ECO:0000256" key="5">
    <source>
        <dbReference type="ARBA" id="ARBA00037345"/>
    </source>
</evidence>
<dbReference type="HOGENOM" id="CLU_000445_81_0_6"/>
<comment type="function">
    <text evidence="5">Regulatory protein of the TOL plasmid xyl operons. XylS activates the xylXYZLTEGFJQKIH operon required for the degradation of toluene, m-xylene and p-xylene.</text>
</comment>
<dbReference type="PROSITE" id="PS00041">
    <property type="entry name" value="HTH_ARAC_FAMILY_1"/>
    <property type="match status" value="1"/>
</dbReference>
<dbReference type="InterPro" id="IPR050204">
    <property type="entry name" value="AraC_XylS_family_regulators"/>
</dbReference>
<keyword evidence="2" id="KW-0805">Transcription regulation</keyword>
<dbReference type="PROSITE" id="PS01124">
    <property type="entry name" value="HTH_ARAC_FAMILY_2"/>
    <property type="match status" value="1"/>
</dbReference>
<dbReference type="InterPro" id="IPR018060">
    <property type="entry name" value="HTH_AraC"/>
</dbReference>
<organism evidence="7 8">
    <name type="scientific">Pseudomonas aeruginosa (strain UCBPP-PA14)</name>
    <dbReference type="NCBI Taxonomy" id="208963"/>
    <lineage>
        <taxon>Bacteria</taxon>
        <taxon>Pseudomonadati</taxon>
        <taxon>Pseudomonadota</taxon>
        <taxon>Gammaproteobacteria</taxon>
        <taxon>Pseudomonadales</taxon>
        <taxon>Pseudomonadaceae</taxon>
        <taxon>Pseudomonas</taxon>
    </lineage>
</organism>
<dbReference type="InterPro" id="IPR018062">
    <property type="entry name" value="HTH_AraC-typ_CS"/>
</dbReference>
<accession>A0A0H2ZEV1</accession>
<dbReference type="PANTHER" id="PTHR46796:SF13">
    <property type="entry name" value="HTH-TYPE TRANSCRIPTIONAL ACTIVATOR RHAS"/>
    <property type="match status" value="1"/>
</dbReference>
<sequence length="318" mass="34367">MQKTPIFYRDRPASMDPLSEVLSLVNSQDSSFGALKTGGDWALRFPAPEGVKFNVVVRGACLLATDGMEEPIRLEAGDCFLVSCRSPLLVGSDLSLPAADATLLYRDAPDGVAHYGESEDCFLIGGRFAFGEEANLLFDGLPPVTVVKSDSDQASVLSWALHRLAHEFSCPSPGSALIARHLGHIMLAQVLRLYLAGEGSDTPSWLLALSDPRIGAAIRAIHAEPAKVWTVERLADVAGTSRSTLALRFKQTAGLAPLEYVSHWRMQLAARALRDSKATISSIAQTLGYGSDSAFSNAFKRIMKCSPRDYRSRQASRA</sequence>
<dbReference type="EMBL" id="CP000438">
    <property type="protein sequence ID" value="ABJ13005.1"/>
    <property type="molecule type" value="Genomic_DNA"/>
</dbReference>
<dbReference type="GO" id="GO:0043565">
    <property type="term" value="F:sequence-specific DNA binding"/>
    <property type="evidence" value="ECO:0007669"/>
    <property type="project" value="InterPro"/>
</dbReference>
<reference evidence="7 8" key="1">
    <citation type="journal article" date="2006" name="Genome Biol.">
        <title>Genomic analysis reveals that Pseudomonas aeruginosa virulence is combinatorial.</title>
        <authorList>
            <person name="Lee D.G."/>
            <person name="Urbach J.M."/>
            <person name="Wu G."/>
            <person name="Liberati N.T."/>
            <person name="Feinbaum R.L."/>
            <person name="Miyata S."/>
            <person name="Diggins L.T."/>
            <person name="He J."/>
            <person name="Saucier M."/>
            <person name="Deziel E."/>
            <person name="Friedman L."/>
            <person name="Li L."/>
            <person name="Grills G."/>
            <person name="Montgomery K."/>
            <person name="Kucherlapati R."/>
            <person name="Rahme L.G."/>
            <person name="Ausubel F.M."/>
        </authorList>
    </citation>
    <scope>NUCLEOTIDE SEQUENCE [LARGE SCALE GENOMIC DNA]</scope>
    <source>
        <strain evidence="7 8">UCBPP-PA14</strain>
    </source>
</reference>
<gene>
    <name evidence="7" type="ordered locus">PA14_15650</name>
</gene>
<dbReference type="Pfam" id="PF12852">
    <property type="entry name" value="Cupin_6"/>
    <property type="match status" value="1"/>
</dbReference>
<dbReference type="InterPro" id="IPR032783">
    <property type="entry name" value="AraC_lig"/>
</dbReference>
<dbReference type="GO" id="GO:0005737">
    <property type="term" value="C:cytoplasm"/>
    <property type="evidence" value="ECO:0007669"/>
    <property type="project" value="UniProtKB-SubCell"/>
</dbReference>
<evidence type="ECO:0000256" key="4">
    <source>
        <dbReference type="ARBA" id="ARBA00023163"/>
    </source>
</evidence>